<keyword evidence="3" id="KW-1185">Reference proteome</keyword>
<dbReference type="EMBL" id="CAMPGE010009357">
    <property type="protein sequence ID" value="CAI2368226.1"/>
    <property type="molecule type" value="Genomic_DNA"/>
</dbReference>
<dbReference type="AlphaFoldDB" id="A0AAD1UF76"/>
<evidence type="ECO:0000313" key="3">
    <source>
        <dbReference type="Proteomes" id="UP001295684"/>
    </source>
</evidence>
<reference evidence="2" key="1">
    <citation type="submission" date="2023-07" db="EMBL/GenBank/DDBJ databases">
        <authorList>
            <consortium name="AG Swart"/>
            <person name="Singh M."/>
            <person name="Singh A."/>
            <person name="Seah K."/>
            <person name="Emmerich C."/>
        </authorList>
    </citation>
    <scope>NUCLEOTIDE SEQUENCE</scope>
    <source>
        <strain evidence="2">DP1</strain>
    </source>
</reference>
<accession>A0AAD1UF76</accession>
<protein>
    <submittedName>
        <fullName evidence="2">Uncharacterized protein</fullName>
    </submittedName>
</protein>
<name>A0AAD1UF76_EUPCR</name>
<feature type="compositionally biased region" description="Basic and acidic residues" evidence="1">
    <location>
        <begin position="348"/>
        <end position="382"/>
    </location>
</feature>
<feature type="region of interest" description="Disordered" evidence="1">
    <location>
        <begin position="346"/>
        <end position="382"/>
    </location>
</feature>
<sequence length="420" mass="49137">MYLILEDFEKIKWFCTALSFLYKSCEIVEVVSLKEKVTFRNKSQNQMKLTIQERFFTKYKCGDQDTVYEIDKKLLNNLNNLHDVKSLAFIVNYQVVSSSSQKRPFLLINKELDDYAMKANIGILEVQNELMDDDSTVIDADGSLFHHKPTNLSSFFEMSNSFKLNETLTFRFSTQGLELSGDSHKDRVIHIERLFNYGNLSYYYQQNLVRIKQQKRDLCIKGIPFPTFLCSKKIAEMLDCPIQMGVEIDRECNAEGDEQPFIDQDNPRVLYDTDITIILTNSTQDFTFVIERDCKACFTVTQSIKSLKKRRNQVVDPNQPRIDEFYSIDNAPTYINPDNMQENVSPIEESKESQYEKRDIKVERSPRAIRPEENQPREKRVAEENILNPNEDVDFMANDLNPSDKRKEGFYDKLAEEDLF</sequence>
<evidence type="ECO:0000313" key="2">
    <source>
        <dbReference type="EMBL" id="CAI2368226.1"/>
    </source>
</evidence>
<dbReference type="Proteomes" id="UP001295684">
    <property type="component" value="Unassembled WGS sequence"/>
</dbReference>
<evidence type="ECO:0000256" key="1">
    <source>
        <dbReference type="SAM" id="MobiDB-lite"/>
    </source>
</evidence>
<gene>
    <name evidence="2" type="ORF">ECRASSUSDP1_LOCUS9517</name>
</gene>
<organism evidence="2 3">
    <name type="scientific">Euplotes crassus</name>
    <dbReference type="NCBI Taxonomy" id="5936"/>
    <lineage>
        <taxon>Eukaryota</taxon>
        <taxon>Sar</taxon>
        <taxon>Alveolata</taxon>
        <taxon>Ciliophora</taxon>
        <taxon>Intramacronucleata</taxon>
        <taxon>Spirotrichea</taxon>
        <taxon>Hypotrichia</taxon>
        <taxon>Euplotida</taxon>
        <taxon>Euplotidae</taxon>
        <taxon>Moneuplotes</taxon>
    </lineage>
</organism>
<proteinExistence type="predicted"/>
<comment type="caution">
    <text evidence="2">The sequence shown here is derived from an EMBL/GenBank/DDBJ whole genome shotgun (WGS) entry which is preliminary data.</text>
</comment>